<evidence type="ECO:0008006" key="7">
    <source>
        <dbReference type="Google" id="ProtNLM"/>
    </source>
</evidence>
<dbReference type="PANTHER" id="PTHR20938">
    <property type="entry name" value="INTEGRATOR COMPLEX SUBUNIT 4"/>
    <property type="match status" value="1"/>
</dbReference>
<accession>A0A9P0H4N6</accession>
<evidence type="ECO:0000259" key="4">
    <source>
        <dbReference type="Pfam" id="PF25458"/>
    </source>
</evidence>
<dbReference type="Pfam" id="PF25458">
    <property type="entry name" value="INTS4_C"/>
    <property type="match status" value="1"/>
</dbReference>
<dbReference type="OrthoDB" id="18190at2759"/>
<keyword evidence="6" id="KW-1185">Reference proteome</keyword>
<gene>
    <name evidence="5" type="ORF">NEZAVI_LOCUS5485</name>
</gene>
<reference evidence="5" key="1">
    <citation type="submission" date="2022-01" db="EMBL/GenBank/DDBJ databases">
        <authorList>
            <person name="King R."/>
        </authorList>
    </citation>
    <scope>NUCLEOTIDE SEQUENCE</scope>
</reference>
<dbReference type="InterPro" id="IPR011989">
    <property type="entry name" value="ARM-like"/>
</dbReference>
<dbReference type="AlphaFoldDB" id="A0A9P0H4N6"/>
<name>A0A9P0H4N6_NEZVI</name>
<feature type="domain" description="INTS4 8 helical bundle" evidence="3">
    <location>
        <begin position="609"/>
        <end position="789"/>
    </location>
</feature>
<dbReference type="InterPro" id="IPR016024">
    <property type="entry name" value="ARM-type_fold"/>
</dbReference>
<protein>
    <recommendedName>
        <fullName evidence="7">Integrator complex subunit 4</fullName>
    </recommendedName>
</protein>
<dbReference type="GO" id="GO:0016180">
    <property type="term" value="P:snRNA processing"/>
    <property type="evidence" value="ECO:0007669"/>
    <property type="project" value="TreeGrafter"/>
</dbReference>
<sequence length="928" mass="103394">MAAHLKKRALAEYGSQVQVIEPPGKRLKLSLLKKTPQASDTVYVGLLENCKTSNEALQVLLRIPDSLQLKSEDFASTIKKLCDHFNQQNESAVRAKVLALFCTIGQMPDADVELITDYVMKLVMKESSHKVIAQGLMAVLTLSKLLPPSSLTITKIFNMAKTFLKDTNHYVKRICLQLIGSLNVGDNTRLIADFIYSQDARVRCAAMETLVMLHENGEKLDVSLYADVCVALDDDYEIVRDVVLKIVCYLGNTYAENQVKVPKSDKKSRLIDDAFAKICQAVNDSSMGVRHTAMKLLGTMLDVSMGCLTQTLDKKLMSDMRKKKSLHERSSEIVTSGEWSTGKKWADDAPKELLHKDEVSVFSNGACGAFVQGLEDEFMEVRSASVDALCALAIAHPEFAVLSLDFLVDMFNDEIEEVRIKAIDSLTSMSHHIVLREHQLETILGALEDFSIDVREGLHRMLAACVLSTKDCLLMCIESLLENLKKYPQDKKSTWRCVKEIGRKHSDLTLPLVPKLLGIHPFFDTPEPDVEDPHYISLLILVFNAAQNCPTMLQLFEEHTVKHYSYLRVTLPSLVPHLTLPESVDFLEPASTDAGAQLLWRLVESLSVARPGMIQSVLPQLDTLAKIDSSIAGPAQFITMFISCQVLLGKILKDRLWCSNAATTIQGNAIKNNLTQLLSLCLKMQYLFVGLEKDELAAVKQFQLKALALHLVYIVKATNLSALALCDHFVNKVEQTQKFLMENRVVPNEFCKGVLNVMSTLEDAKPGAVARCLQPLLANVIMIQPPKPNIKVRMCHAFLNGPTTSPDAPLKFTAGLVMAVQLDAEIFGLKDPLTLRLRVHYPDHQTHFSVPAASHLRAVNDEGDYRLLTQALVSHSVWSEACYVEISLCIELSEGDMTQKAHYGIDPYLELCKPLKLYVVPKPIKRGI</sequence>
<comment type="subcellular location">
    <subcellularLocation>
        <location evidence="1">Nucleus</location>
    </subcellularLocation>
</comment>
<evidence type="ECO:0000313" key="6">
    <source>
        <dbReference type="Proteomes" id="UP001152798"/>
    </source>
</evidence>
<keyword evidence="2" id="KW-0539">Nucleus</keyword>
<proteinExistence type="predicted"/>
<dbReference type="GO" id="GO:0032039">
    <property type="term" value="C:integrator complex"/>
    <property type="evidence" value="ECO:0007669"/>
    <property type="project" value="TreeGrafter"/>
</dbReference>
<dbReference type="InterPro" id="IPR056235">
    <property type="entry name" value="INTS4_8HBD"/>
</dbReference>
<evidence type="ECO:0000256" key="1">
    <source>
        <dbReference type="ARBA" id="ARBA00004123"/>
    </source>
</evidence>
<organism evidence="5 6">
    <name type="scientific">Nezara viridula</name>
    <name type="common">Southern green stink bug</name>
    <name type="synonym">Cimex viridulus</name>
    <dbReference type="NCBI Taxonomy" id="85310"/>
    <lineage>
        <taxon>Eukaryota</taxon>
        <taxon>Metazoa</taxon>
        <taxon>Ecdysozoa</taxon>
        <taxon>Arthropoda</taxon>
        <taxon>Hexapoda</taxon>
        <taxon>Insecta</taxon>
        <taxon>Pterygota</taxon>
        <taxon>Neoptera</taxon>
        <taxon>Paraneoptera</taxon>
        <taxon>Hemiptera</taxon>
        <taxon>Heteroptera</taxon>
        <taxon>Panheteroptera</taxon>
        <taxon>Pentatomomorpha</taxon>
        <taxon>Pentatomoidea</taxon>
        <taxon>Pentatomidae</taxon>
        <taxon>Pentatominae</taxon>
        <taxon>Nezara</taxon>
    </lineage>
</organism>
<evidence type="ECO:0000313" key="5">
    <source>
        <dbReference type="EMBL" id="CAH1395160.1"/>
    </source>
</evidence>
<dbReference type="Gene3D" id="1.25.10.10">
    <property type="entry name" value="Leucine-rich Repeat Variant"/>
    <property type="match status" value="3"/>
</dbReference>
<dbReference type="InterPro" id="IPR057412">
    <property type="entry name" value="INTS4_C"/>
</dbReference>
<evidence type="ECO:0000256" key="2">
    <source>
        <dbReference type="ARBA" id="ARBA00023242"/>
    </source>
</evidence>
<evidence type="ECO:0000259" key="3">
    <source>
        <dbReference type="Pfam" id="PF24493"/>
    </source>
</evidence>
<dbReference type="EMBL" id="OV725079">
    <property type="protein sequence ID" value="CAH1395160.1"/>
    <property type="molecule type" value="Genomic_DNA"/>
</dbReference>
<dbReference type="SUPFAM" id="SSF48371">
    <property type="entry name" value="ARM repeat"/>
    <property type="match status" value="1"/>
</dbReference>
<feature type="domain" description="Integrator complex subunit 4/Protein SIEL C-terminal Ig-like" evidence="4">
    <location>
        <begin position="800"/>
        <end position="923"/>
    </location>
</feature>
<dbReference type="PANTHER" id="PTHR20938:SF0">
    <property type="entry name" value="INTEGRATOR COMPLEX SUBUNIT 4"/>
    <property type="match status" value="1"/>
</dbReference>
<dbReference type="Pfam" id="PF24493">
    <property type="entry name" value="INTS4_8HBD"/>
    <property type="match status" value="1"/>
</dbReference>
<dbReference type="Proteomes" id="UP001152798">
    <property type="component" value="Chromosome 3"/>
</dbReference>